<organism evidence="13 14">
    <name type="scientific">Muntiacus muntjak</name>
    <name type="common">Barking deer</name>
    <name type="synonym">Indian muntjac</name>
    <dbReference type="NCBI Taxonomy" id="9888"/>
    <lineage>
        <taxon>Eukaryota</taxon>
        <taxon>Metazoa</taxon>
        <taxon>Chordata</taxon>
        <taxon>Craniata</taxon>
        <taxon>Vertebrata</taxon>
        <taxon>Euteleostomi</taxon>
        <taxon>Mammalia</taxon>
        <taxon>Eutheria</taxon>
        <taxon>Laurasiatheria</taxon>
        <taxon>Artiodactyla</taxon>
        <taxon>Ruminantia</taxon>
        <taxon>Pecora</taxon>
        <taxon>Cervidae</taxon>
        <taxon>Muntiacinae</taxon>
        <taxon>Muntiacus</taxon>
    </lineage>
</organism>
<keyword evidence="4" id="KW-0732">Signal</keyword>
<dbReference type="AlphaFoldDB" id="A0A5N3WCB0"/>
<feature type="compositionally biased region" description="Low complexity" evidence="10">
    <location>
        <begin position="609"/>
        <end position="627"/>
    </location>
</feature>
<feature type="compositionally biased region" description="Polar residues" evidence="10">
    <location>
        <begin position="714"/>
        <end position="733"/>
    </location>
</feature>
<feature type="non-terminal residue" evidence="13">
    <location>
        <position position="1"/>
    </location>
</feature>
<feature type="region of interest" description="Disordered" evidence="10">
    <location>
        <begin position="251"/>
        <end position="346"/>
    </location>
</feature>
<feature type="region of interest" description="Disordered" evidence="10">
    <location>
        <begin position="803"/>
        <end position="881"/>
    </location>
</feature>
<dbReference type="GO" id="GO:0005509">
    <property type="term" value="F:calcium ion binding"/>
    <property type="evidence" value="ECO:0007669"/>
    <property type="project" value="InterPro"/>
</dbReference>
<dbReference type="InterPro" id="IPR018097">
    <property type="entry name" value="EGF_Ca-bd_CS"/>
</dbReference>
<feature type="region of interest" description="Disordered" evidence="10">
    <location>
        <begin position="409"/>
        <end position="455"/>
    </location>
</feature>
<dbReference type="GO" id="GO:0005886">
    <property type="term" value="C:plasma membrane"/>
    <property type="evidence" value="ECO:0007669"/>
    <property type="project" value="UniProtKB-SubCell"/>
</dbReference>
<feature type="region of interest" description="Disordered" evidence="10">
    <location>
        <begin position="144"/>
        <end position="214"/>
    </location>
</feature>
<keyword evidence="3 9" id="KW-0245">EGF-like domain</keyword>
<dbReference type="FunFam" id="2.10.25.10:FF:000358">
    <property type="entry name" value="protein HEG homolog 1 isoform X1"/>
    <property type="match status" value="1"/>
</dbReference>
<feature type="compositionally biased region" description="Polar residues" evidence="10">
    <location>
        <begin position="499"/>
        <end position="510"/>
    </location>
</feature>
<evidence type="ECO:0000256" key="4">
    <source>
        <dbReference type="ARBA" id="ARBA00022729"/>
    </source>
</evidence>
<feature type="compositionally biased region" description="Polar residues" evidence="10">
    <location>
        <begin position="660"/>
        <end position="673"/>
    </location>
</feature>
<feature type="compositionally biased region" description="Low complexity" evidence="10">
    <location>
        <begin position="819"/>
        <end position="829"/>
    </location>
</feature>
<keyword evidence="2" id="KW-1003">Cell membrane</keyword>
<feature type="region of interest" description="Disordered" evidence="10">
    <location>
        <begin position="58"/>
        <end position="109"/>
    </location>
</feature>
<accession>A0A5N3WCB0</accession>
<dbReference type="InterPro" id="IPR000152">
    <property type="entry name" value="EGF-type_Asp/Asn_hydroxyl_site"/>
</dbReference>
<dbReference type="InterPro" id="IPR049883">
    <property type="entry name" value="NOTCH1_EGF-like"/>
</dbReference>
<feature type="compositionally biased region" description="Polar residues" evidence="10">
    <location>
        <begin position="526"/>
        <end position="538"/>
    </location>
</feature>
<feature type="compositionally biased region" description="Low complexity" evidence="10">
    <location>
        <begin position="77"/>
        <end position="93"/>
    </location>
</feature>
<feature type="compositionally biased region" description="Low complexity" evidence="10">
    <location>
        <begin position="644"/>
        <end position="655"/>
    </location>
</feature>
<keyword evidence="11" id="KW-1133">Transmembrane helix</keyword>
<keyword evidence="8" id="KW-0325">Glycoprotein</keyword>
<dbReference type="PROSITE" id="PS01186">
    <property type="entry name" value="EGF_2"/>
    <property type="match status" value="1"/>
</dbReference>
<dbReference type="FunFam" id="2.10.25.10:FF:000610">
    <property type="entry name" value="protein HEG homolog 1 isoform X1"/>
    <property type="match status" value="1"/>
</dbReference>
<dbReference type="Proteomes" id="UP000326458">
    <property type="component" value="Unassembled WGS sequence"/>
</dbReference>
<dbReference type="Gene3D" id="2.10.25.10">
    <property type="entry name" value="Laminin"/>
    <property type="match status" value="2"/>
</dbReference>
<feature type="compositionally biased region" description="Low complexity" evidence="10">
    <location>
        <begin position="556"/>
        <end position="570"/>
    </location>
</feature>
<dbReference type="PANTHER" id="PTHR24037:SF3">
    <property type="entry name" value="PROTEIN HEG HOMOLOG 1"/>
    <property type="match status" value="1"/>
</dbReference>
<dbReference type="Pfam" id="PF00008">
    <property type="entry name" value="EGF"/>
    <property type="match status" value="1"/>
</dbReference>
<evidence type="ECO:0000256" key="10">
    <source>
        <dbReference type="SAM" id="MobiDB-lite"/>
    </source>
</evidence>
<feature type="domain" description="EGF-like" evidence="12">
    <location>
        <begin position="923"/>
        <end position="961"/>
    </location>
</feature>
<dbReference type="Pfam" id="PF07645">
    <property type="entry name" value="EGF_CA"/>
    <property type="match status" value="1"/>
</dbReference>
<evidence type="ECO:0000313" key="14">
    <source>
        <dbReference type="Proteomes" id="UP000326458"/>
    </source>
</evidence>
<evidence type="ECO:0000256" key="1">
    <source>
        <dbReference type="ARBA" id="ARBA00004236"/>
    </source>
</evidence>
<feature type="region of interest" description="Disordered" evidence="10">
    <location>
        <begin position="746"/>
        <end position="767"/>
    </location>
</feature>
<evidence type="ECO:0000256" key="5">
    <source>
        <dbReference type="ARBA" id="ARBA00022737"/>
    </source>
</evidence>
<dbReference type="InterPro" id="IPR000742">
    <property type="entry name" value="EGF"/>
</dbReference>
<dbReference type="PANTHER" id="PTHR24037">
    <property type="entry name" value="HEART DEVELOPMENT PROTEIN WITH EGF-LIKE DOMAINS 1"/>
    <property type="match status" value="1"/>
</dbReference>
<feature type="compositionally biased region" description="Polar residues" evidence="10">
    <location>
        <begin position="285"/>
        <end position="337"/>
    </location>
</feature>
<dbReference type="PROSITE" id="PS00022">
    <property type="entry name" value="EGF_1"/>
    <property type="match status" value="1"/>
</dbReference>
<gene>
    <name evidence="13" type="ORF">FD754_002481</name>
</gene>
<feature type="compositionally biased region" description="Low complexity" evidence="10">
    <location>
        <begin position="181"/>
        <end position="195"/>
    </location>
</feature>
<evidence type="ECO:0000313" key="13">
    <source>
        <dbReference type="EMBL" id="KAB0358325.1"/>
    </source>
</evidence>
<feature type="domain" description="EGF-like" evidence="12">
    <location>
        <begin position="882"/>
        <end position="921"/>
    </location>
</feature>
<feature type="compositionally biased region" description="Pro residues" evidence="10">
    <location>
        <begin position="592"/>
        <end position="608"/>
    </location>
</feature>
<evidence type="ECO:0000256" key="2">
    <source>
        <dbReference type="ARBA" id="ARBA00022475"/>
    </source>
</evidence>
<feature type="compositionally biased region" description="Low complexity" evidence="10">
    <location>
        <begin position="409"/>
        <end position="418"/>
    </location>
</feature>
<evidence type="ECO:0000256" key="11">
    <source>
        <dbReference type="SAM" id="Phobius"/>
    </source>
</evidence>
<feature type="compositionally biased region" description="Polar residues" evidence="10">
    <location>
        <begin position="433"/>
        <end position="455"/>
    </location>
</feature>
<feature type="disulfide bond" evidence="9">
    <location>
        <begin position="911"/>
        <end position="920"/>
    </location>
</feature>
<evidence type="ECO:0000256" key="6">
    <source>
        <dbReference type="ARBA" id="ARBA00023136"/>
    </source>
</evidence>
<comment type="caution">
    <text evidence="13">The sequence shown here is derived from an EMBL/GenBank/DDBJ whole genome shotgun (WGS) entry which is preliminary data.</text>
</comment>
<dbReference type="PROSITE" id="PS01187">
    <property type="entry name" value="EGF_CA"/>
    <property type="match status" value="1"/>
</dbReference>
<dbReference type="PROSITE" id="PS00010">
    <property type="entry name" value="ASX_HYDROXYL"/>
    <property type="match status" value="1"/>
</dbReference>
<protein>
    <recommendedName>
        <fullName evidence="12">EGF-like domain-containing protein</fullName>
    </recommendedName>
</protein>
<dbReference type="SMART" id="SM00179">
    <property type="entry name" value="EGF_CA"/>
    <property type="match status" value="2"/>
</dbReference>
<evidence type="ECO:0000256" key="8">
    <source>
        <dbReference type="ARBA" id="ARBA00023180"/>
    </source>
</evidence>
<dbReference type="GO" id="GO:0007507">
    <property type="term" value="P:heart development"/>
    <property type="evidence" value="ECO:0007669"/>
    <property type="project" value="TreeGrafter"/>
</dbReference>
<name>A0A5N3WCB0_MUNMU</name>
<evidence type="ECO:0000256" key="9">
    <source>
        <dbReference type="PROSITE-ProRule" id="PRU00076"/>
    </source>
</evidence>
<dbReference type="SMART" id="SM00181">
    <property type="entry name" value="EGF"/>
    <property type="match status" value="3"/>
</dbReference>
<evidence type="ECO:0000256" key="7">
    <source>
        <dbReference type="ARBA" id="ARBA00023157"/>
    </source>
</evidence>
<feature type="compositionally biased region" description="Polar residues" evidence="10">
    <location>
        <begin position="196"/>
        <end position="214"/>
    </location>
</feature>
<reference evidence="13 14" key="1">
    <citation type="submission" date="2019-06" db="EMBL/GenBank/DDBJ databases">
        <title>Discovery of a novel chromosome fission-fusion reversal in muntjac.</title>
        <authorList>
            <person name="Mudd A.B."/>
            <person name="Bredeson J.V."/>
            <person name="Baum R."/>
            <person name="Hockemeyer D."/>
            <person name="Rokhsar D.S."/>
        </authorList>
    </citation>
    <scope>NUCLEOTIDE SEQUENCE [LARGE SCALE GENOMIC DNA]</scope>
    <source>
        <strain evidence="13">UTSW_UCB_Mm</strain>
        <tissue evidence="13">Fibroblast cell line</tissue>
    </source>
</reference>
<dbReference type="SUPFAM" id="SSF57196">
    <property type="entry name" value="EGF/Laminin"/>
    <property type="match status" value="2"/>
</dbReference>
<dbReference type="CDD" id="cd00054">
    <property type="entry name" value="EGF_CA"/>
    <property type="match status" value="2"/>
</dbReference>
<dbReference type="EMBL" id="VCEA01000001">
    <property type="protein sequence ID" value="KAB0358325.1"/>
    <property type="molecule type" value="Genomic_DNA"/>
</dbReference>
<comment type="subcellular location">
    <subcellularLocation>
        <location evidence="1">Cell membrane</location>
    </subcellularLocation>
</comment>
<keyword evidence="6 11" id="KW-0472">Membrane</keyword>
<feature type="region of interest" description="Disordered" evidence="10">
    <location>
        <begin position="714"/>
        <end position="734"/>
    </location>
</feature>
<feature type="region of interest" description="Disordered" evidence="10">
    <location>
        <begin position="583"/>
        <end position="673"/>
    </location>
</feature>
<comment type="caution">
    <text evidence="9">Lacks conserved residue(s) required for the propagation of feature annotation.</text>
</comment>
<dbReference type="InterPro" id="IPR001881">
    <property type="entry name" value="EGF-like_Ca-bd_dom"/>
</dbReference>
<keyword evidence="5" id="KW-0677">Repeat</keyword>
<feature type="transmembrane region" description="Helical" evidence="11">
    <location>
        <begin position="1146"/>
        <end position="1171"/>
    </location>
</feature>
<feature type="compositionally biased region" description="Low complexity" evidence="10">
    <location>
        <begin position="471"/>
        <end position="498"/>
    </location>
</feature>
<feature type="region of interest" description="Disordered" evidence="10">
    <location>
        <begin position="467"/>
        <end position="570"/>
    </location>
</feature>
<dbReference type="PROSITE" id="PS50026">
    <property type="entry name" value="EGF_3"/>
    <property type="match status" value="2"/>
</dbReference>
<keyword evidence="11" id="KW-0812">Transmembrane</keyword>
<evidence type="ECO:0000256" key="3">
    <source>
        <dbReference type="ARBA" id="ARBA00022536"/>
    </source>
</evidence>
<keyword evidence="14" id="KW-1185">Reference proteome</keyword>
<proteinExistence type="predicted"/>
<sequence length="1279" mass="135215">HWLESNTEAQTENFTFDQNQVDFSTVVSKEGAMAQTPRKSHPSLDAPENVTLQTETAAARGINDSSRRTDFTVSPYGSGRTTTLTSQSSTLALGKRHPPSSSSGSEARTAPLYMESGTSWGSPARGQGLPEDVTVHTQMAATSVLSQSSLPAVEGEEETALPRGRNSSGQEPSWPPLSRTSAYSPPSDRLSSSGSTEDLNNSTAVHSSSVSGTKSVHVATMFPNSVRRTPQSLTISLRPLNETEHFLEDSEIATTSSSVHSSPSEAELRRSSGVFRSPGDGAFTELSTESAFGPTSSNVSREFWQNDSPTSRGPQLASGSGAANGSPVSQTEISSRSIPPVRGEESTTVWFSTGSKAFAGAAGSSTSHPEVVNASVLTRFSASAPQSRGSDPALYEMSYSELATESLSSSSSESLGFSAPRGERSITGISYDGVSSTDPDCGTSSEHTNYTCASSPFTKGERTLLSITDNSSSSDGRETSTSSVKISSSLSSDSSSSSQVQTERSNISSHQGEHAQPSTEVLVLPSANSPSHTPTLNMPATLVPPDADAKSVGDALSSSSSEPPLPLPSVSRSYQLFSLTLPSAGASTHPLPSTPDAPTPLSSSPPPSSVSLTASAPASPSDSQTALPPAPFTPLLPRARDAPVTSVRTSAVTSSMPLLPSSQTADPKNQSNPYLENIVTESKPPSLQTLPAEATEAVTVMSTLGIPSPLTFTDYSTSTDTEQALPATSTGLAHTSPALAATTLKTSHSPEASPSVPSSTTALTGGPTTVQTVAGETVQTVVQLSPTSPEILVVQATTEGAVTTEGSPVHRDAATRLFPLTEESTTEPGPTEEDSLASSFLKTSPPPGTMPVSTAKVLTPPSTTSTAQSSTQPPTAPSSPAAVNSCTTHPCLHDGKCIVDPTTRRGYRCLCSPSWHGDNCSVDVNECLSNPCPPLAMCNNTQGSFTCRCPVGYQLEKGICNLVRTFVTEFKLKKTFLNTTVEKHSDLREVENEITKMLNVCFSTLPGYTRSTAHVSRESSVVMMSLQATFSLASNVTLFDLADRMQKCVNSCRASAEVCQLLGSQRRIFRAGSLCKRKTPECDKETSICTDLDGVALCQCKSGYFQFNKMDHSCRACEDGYRLENETCMSCPFGLGGLNCGNPYQLITVVIAAAGGGLLLILGIALIVTCCRKNKNDISKLIFKSGDFQMSPYAEYPKNPRSQEWGREAIEMHENGSTKNLLQMTDVYYSPSSVRNPELERNGLYPAYTGLPGSRHSCIFPGQYNPSFISDESRRRDYF</sequence>
<feature type="compositionally biased region" description="Low complexity" evidence="10">
    <location>
        <begin position="859"/>
        <end position="881"/>
    </location>
</feature>
<keyword evidence="7 9" id="KW-1015">Disulfide bond</keyword>
<evidence type="ECO:0000259" key="12">
    <source>
        <dbReference type="PROSITE" id="PS50026"/>
    </source>
</evidence>